<dbReference type="OrthoDB" id="1272441at2759"/>
<dbReference type="PANTHER" id="PTHR10252:SF8">
    <property type="entry name" value="NUCLEAR TRANSCRIPTION FACTOR Y SUBUNIT GAMMA"/>
    <property type="match status" value="1"/>
</dbReference>
<keyword evidence="15" id="KW-1185">Reference proteome</keyword>
<dbReference type="Gene3D" id="1.10.20.10">
    <property type="entry name" value="Histone, subunit A"/>
    <property type="match status" value="1"/>
</dbReference>
<comment type="caution">
    <text evidence="14">The sequence shown here is derived from an EMBL/GenBank/DDBJ whole genome shotgun (WGS) entry which is preliminary data.</text>
</comment>
<proteinExistence type="inferred from homology"/>
<evidence type="ECO:0000313" key="15">
    <source>
        <dbReference type="Proteomes" id="UP000887116"/>
    </source>
</evidence>
<keyword evidence="3" id="KW-0238">DNA-binding</keyword>
<accession>A0A8X6IJF0</accession>
<sequence>MSQESFSQSSNASHGNSNEAQQVLDVFWEREMEEIRGLGPNDFKSQELPLARIKKIMKLDEDVKMISAEAPVLFAKAAELFITELSLRAWVHTEDNKRRTLQRNDIAMAITKYDQFDFLIDIVPREELKPPKRSDEGVRTTSMHPDQVQYYFQLAQQHQAALQQQQPAVTAQGQQTQIQQAQPQQIQLVPAVPASATVQQIASTQPLSVQNASPTFSVPNVLQVQAVPAETAQQQAQTAQVQVQQVQVQNNQQTPAQQVLQLQQPMANQVNQPGGGIQIVQQFVNSNGEFQHIPFQLNPSQLQLIRMQMQGQNTNQPIIIHAAPVQQNASQVQQTATQVSAENLWNGVSSNENPQQYAQGAVFQQANQQLTQQQQAQAVYQIQQVAQASGQVATSGTPVFLTQAPGGGTTVQIQAVAADQHSSTDEEQQQSQ</sequence>
<evidence type="ECO:0000256" key="11">
    <source>
        <dbReference type="ARBA" id="ARBA00042333"/>
    </source>
</evidence>
<organism evidence="14 15">
    <name type="scientific">Trichonephila clavata</name>
    <name type="common">Joro spider</name>
    <name type="synonym">Nephila clavata</name>
    <dbReference type="NCBI Taxonomy" id="2740835"/>
    <lineage>
        <taxon>Eukaryota</taxon>
        <taxon>Metazoa</taxon>
        <taxon>Ecdysozoa</taxon>
        <taxon>Arthropoda</taxon>
        <taxon>Chelicerata</taxon>
        <taxon>Arachnida</taxon>
        <taxon>Araneae</taxon>
        <taxon>Araneomorphae</taxon>
        <taxon>Entelegynae</taxon>
        <taxon>Araneoidea</taxon>
        <taxon>Nephilidae</taxon>
        <taxon>Trichonephila</taxon>
    </lineage>
</organism>
<evidence type="ECO:0000313" key="14">
    <source>
        <dbReference type="EMBL" id="GFR23314.1"/>
    </source>
</evidence>
<dbReference type="Proteomes" id="UP000887116">
    <property type="component" value="Unassembled WGS sequence"/>
</dbReference>
<comment type="function">
    <text evidence="7">Component of the sequence-specific heterotrimeric transcription factor (NF-Y) which specifically recognizes a 5'-CCAAT-3' box motif found in the promoters of its target genes. NF-Y can function as both an activator and a repressor, depending on its interacting cofactors.</text>
</comment>
<dbReference type="GO" id="GO:0001228">
    <property type="term" value="F:DNA-binding transcription activator activity, RNA polymerase II-specific"/>
    <property type="evidence" value="ECO:0007669"/>
    <property type="project" value="TreeGrafter"/>
</dbReference>
<protein>
    <recommendedName>
        <fullName evidence="10">Nuclear transcription factor Y subunit gamma</fullName>
    </recommendedName>
    <alternativeName>
        <fullName evidence="11">CAAT box DNA-binding protein subunit C</fullName>
    </alternativeName>
    <alternativeName>
        <fullName evidence="12">Nuclear transcription factor Y subunit C</fullName>
    </alternativeName>
</protein>
<dbReference type="CDD" id="cd22908">
    <property type="entry name" value="HFD_NFYC-like"/>
    <property type="match status" value="1"/>
</dbReference>
<keyword evidence="5" id="KW-0804">Transcription</keyword>
<evidence type="ECO:0000256" key="9">
    <source>
        <dbReference type="ARBA" id="ARBA00038129"/>
    </source>
</evidence>
<feature type="domain" description="Core Histone H2A/H2B/H3" evidence="13">
    <location>
        <begin position="29"/>
        <end position="110"/>
    </location>
</feature>
<dbReference type="FunFam" id="1.10.20.10:FF:000006">
    <property type="entry name" value="Nuclear transcription factor Y subunit gamma"/>
    <property type="match status" value="1"/>
</dbReference>
<keyword evidence="2" id="KW-0805">Transcription regulation</keyword>
<comment type="subcellular location">
    <subcellularLocation>
        <location evidence="1">Nucleus</location>
    </subcellularLocation>
</comment>
<evidence type="ECO:0000259" key="13">
    <source>
        <dbReference type="Pfam" id="PF00125"/>
    </source>
</evidence>
<evidence type="ECO:0000256" key="10">
    <source>
        <dbReference type="ARBA" id="ARBA00040590"/>
    </source>
</evidence>
<gene>
    <name evidence="14" type="primary">NFYC</name>
    <name evidence="14" type="ORF">TNCT_6931</name>
</gene>
<evidence type="ECO:0000256" key="6">
    <source>
        <dbReference type="ARBA" id="ARBA00023242"/>
    </source>
</evidence>
<evidence type="ECO:0000256" key="7">
    <source>
        <dbReference type="ARBA" id="ARBA00025263"/>
    </source>
</evidence>
<dbReference type="SUPFAM" id="SSF47113">
    <property type="entry name" value="Histone-fold"/>
    <property type="match status" value="1"/>
</dbReference>
<dbReference type="PANTHER" id="PTHR10252">
    <property type="entry name" value="HISTONE-LIKE TRANSCRIPTION FACTOR CCAAT-RELATED"/>
    <property type="match status" value="1"/>
</dbReference>
<name>A0A8X6IJF0_TRICU</name>
<keyword evidence="4" id="KW-0010">Activator</keyword>
<comment type="similarity">
    <text evidence="9">Belongs to the NFYC/HAP5 subunit family.</text>
</comment>
<evidence type="ECO:0000256" key="4">
    <source>
        <dbReference type="ARBA" id="ARBA00023159"/>
    </source>
</evidence>
<evidence type="ECO:0000256" key="2">
    <source>
        <dbReference type="ARBA" id="ARBA00023015"/>
    </source>
</evidence>
<dbReference type="InterPro" id="IPR009072">
    <property type="entry name" value="Histone-fold"/>
</dbReference>
<evidence type="ECO:0000256" key="8">
    <source>
        <dbReference type="ARBA" id="ARBA00025911"/>
    </source>
</evidence>
<dbReference type="AlphaFoldDB" id="A0A8X6IJF0"/>
<dbReference type="GO" id="GO:0046982">
    <property type="term" value="F:protein heterodimerization activity"/>
    <property type="evidence" value="ECO:0007669"/>
    <property type="project" value="InterPro"/>
</dbReference>
<dbReference type="InterPro" id="IPR050568">
    <property type="entry name" value="Transcr_DNA_Rep_Reg"/>
</dbReference>
<evidence type="ECO:0000256" key="1">
    <source>
        <dbReference type="ARBA" id="ARBA00004123"/>
    </source>
</evidence>
<dbReference type="EMBL" id="BMAO01008425">
    <property type="protein sequence ID" value="GFR23314.1"/>
    <property type="molecule type" value="Genomic_DNA"/>
</dbReference>
<evidence type="ECO:0000256" key="5">
    <source>
        <dbReference type="ARBA" id="ARBA00023163"/>
    </source>
</evidence>
<reference evidence="14" key="1">
    <citation type="submission" date="2020-07" db="EMBL/GenBank/DDBJ databases">
        <title>Multicomponent nature underlies the extraordinary mechanical properties of spider dragline silk.</title>
        <authorList>
            <person name="Kono N."/>
            <person name="Nakamura H."/>
            <person name="Mori M."/>
            <person name="Yoshida Y."/>
            <person name="Ohtoshi R."/>
            <person name="Malay A.D."/>
            <person name="Moran D.A.P."/>
            <person name="Tomita M."/>
            <person name="Numata K."/>
            <person name="Arakawa K."/>
        </authorList>
    </citation>
    <scope>NUCLEOTIDE SEQUENCE</scope>
</reference>
<dbReference type="GO" id="GO:0000978">
    <property type="term" value="F:RNA polymerase II cis-regulatory region sequence-specific DNA binding"/>
    <property type="evidence" value="ECO:0007669"/>
    <property type="project" value="TreeGrafter"/>
</dbReference>
<keyword evidence="6" id="KW-0539">Nucleus</keyword>
<dbReference type="Pfam" id="PF00125">
    <property type="entry name" value="Histone"/>
    <property type="match status" value="1"/>
</dbReference>
<dbReference type="GO" id="GO:0016602">
    <property type="term" value="C:CCAAT-binding factor complex"/>
    <property type="evidence" value="ECO:0007669"/>
    <property type="project" value="TreeGrafter"/>
</dbReference>
<evidence type="ECO:0000256" key="12">
    <source>
        <dbReference type="ARBA" id="ARBA00042663"/>
    </source>
</evidence>
<dbReference type="InterPro" id="IPR007125">
    <property type="entry name" value="H2A/H2B/H3"/>
</dbReference>
<evidence type="ECO:0000256" key="3">
    <source>
        <dbReference type="ARBA" id="ARBA00023125"/>
    </source>
</evidence>
<comment type="subunit">
    <text evidence="8">Heterotrimeric transcription factor composed of three components, NF-YA, NF-YB and NF-YC. NF-YB and NF-YC must interact and dimerize for NF-YA association and DNA binding.</text>
</comment>